<keyword evidence="7 8" id="KW-0472">Membrane</keyword>
<evidence type="ECO:0000256" key="1">
    <source>
        <dbReference type="ARBA" id="ARBA00004651"/>
    </source>
</evidence>
<dbReference type="KEGG" id="myl:C3E77_13855"/>
<dbReference type="Pfam" id="PF01032">
    <property type="entry name" value="FecCD"/>
    <property type="match status" value="1"/>
</dbReference>
<dbReference type="RefSeq" id="WP_108392406.1">
    <property type="nucleotide sequence ID" value="NZ_CP026949.1"/>
</dbReference>
<evidence type="ECO:0000256" key="8">
    <source>
        <dbReference type="SAM" id="Phobius"/>
    </source>
</evidence>
<dbReference type="AlphaFoldDB" id="A0A2U1TBV8"/>
<dbReference type="GO" id="GO:0033214">
    <property type="term" value="P:siderophore-iron import into cell"/>
    <property type="evidence" value="ECO:0007669"/>
    <property type="project" value="TreeGrafter"/>
</dbReference>
<feature type="transmembrane region" description="Helical" evidence="8">
    <location>
        <begin position="281"/>
        <end position="301"/>
    </location>
</feature>
<comment type="caution">
    <text evidence="9">The sequence shown here is derived from an EMBL/GenBank/DDBJ whole genome shotgun (WGS) entry which is preliminary data.</text>
</comment>
<accession>A0A2U1TBV8</accession>
<dbReference type="GO" id="GO:0005886">
    <property type="term" value="C:plasma membrane"/>
    <property type="evidence" value="ECO:0007669"/>
    <property type="project" value="UniProtKB-SubCell"/>
</dbReference>
<keyword evidence="4" id="KW-1003">Cell membrane</keyword>
<keyword evidence="5 8" id="KW-0812">Transmembrane</keyword>
<feature type="transmembrane region" description="Helical" evidence="8">
    <location>
        <begin position="146"/>
        <end position="164"/>
    </location>
</feature>
<keyword evidence="3" id="KW-0813">Transport</keyword>
<reference evidence="10" key="1">
    <citation type="submission" date="2018-04" db="EMBL/GenBank/DDBJ databases">
        <authorList>
            <person name="Liu S."/>
            <person name="Wang Z."/>
            <person name="Li J."/>
        </authorList>
    </citation>
    <scope>NUCLEOTIDE SEQUENCE [LARGE SCALE GENOMIC DNA]</scope>
    <source>
        <strain evidence="10">622</strain>
    </source>
</reference>
<protein>
    <submittedName>
        <fullName evidence="9">Enterobactin ABC transporter permease</fullName>
    </submittedName>
</protein>
<comment type="subcellular location">
    <subcellularLocation>
        <location evidence="1">Cell membrane</location>
        <topology evidence="1">Multi-pass membrane protein</topology>
    </subcellularLocation>
</comment>
<gene>
    <name evidence="9" type="ORF">DF223_12240</name>
</gene>
<evidence type="ECO:0000256" key="4">
    <source>
        <dbReference type="ARBA" id="ARBA00022475"/>
    </source>
</evidence>
<evidence type="ECO:0000313" key="9">
    <source>
        <dbReference type="EMBL" id="PWC06366.1"/>
    </source>
</evidence>
<feature type="transmembrane region" description="Helical" evidence="8">
    <location>
        <begin position="59"/>
        <end position="79"/>
    </location>
</feature>
<dbReference type="InterPro" id="IPR000522">
    <property type="entry name" value="ABC_transptr_permease_BtuC"/>
</dbReference>
<feature type="transmembrane region" description="Helical" evidence="8">
    <location>
        <begin position="195"/>
        <end position="217"/>
    </location>
</feature>
<evidence type="ECO:0000256" key="6">
    <source>
        <dbReference type="ARBA" id="ARBA00022989"/>
    </source>
</evidence>
<proteinExistence type="inferred from homology"/>
<dbReference type="GO" id="GO:0022857">
    <property type="term" value="F:transmembrane transporter activity"/>
    <property type="evidence" value="ECO:0007669"/>
    <property type="project" value="InterPro"/>
</dbReference>
<evidence type="ECO:0000313" key="10">
    <source>
        <dbReference type="Proteomes" id="UP000244962"/>
    </source>
</evidence>
<keyword evidence="6 8" id="KW-1133">Transmembrane helix</keyword>
<feature type="transmembrane region" description="Helical" evidence="8">
    <location>
        <begin position="307"/>
        <end position="328"/>
    </location>
</feature>
<dbReference type="CDD" id="cd06550">
    <property type="entry name" value="TM_ABC_iron-siderophores_like"/>
    <property type="match status" value="1"/>
</dbReference>
<dbReference type="Proteomes" id="UP000244962">
    <property type="component" value="Unassembled WGS sequence"/>
</dbReference>
<dbReference type="SUPFAM" id="SSF81345">
    <property type="entry name" value="ABC transporter involved in vitamin B12 uptake, BtuC"/>
    <property type="match status" value="1"/>
</dbReference>
<evidence type="ECO:0000256" key="3">
    <source>
        <dbReference type="ARBA" id="ARBA00022448"/>
    </source>
</evidence>
<feature type="transmembrane region" description="Helical" evidence="8">
    <location>
        <begin position="237"/>
        <end position="269"/>
    </location>
</feature>
<dbReference type="InterPro" id="IPR037294">
    <property type="entry name" value="ABC_BtuC-like"/>
</dbReference>
<feature type="transmembrane region" description="Helical" evidence="8">
    <location>
        <begin position="25"/>
        <end position="47"/>
    </location>
</feature>
<dbReference type="OrthoDB" id="9796260at2"/>
<comment type="similarity">
    <text evidence="2">Belongs to the binding-protein-dependent transport system permease family. FecCD subfamily.</text>
</comment>
<name>A0A2U1TBV8_9MICO</name>
<organism evidence="9 10">
    <name type="scientific">Mycetocola zhujimingii</name>
    <dbReference type="NCBI Taxonomy" id="2079792"/>
    <lineage>
        <taxon>Bacteria</taxon>
        <taxon>Bacillati</taxon>
        <taxon>Actinomycetota</taxon>
        <taxon>Actinomycetes</taxon>
        <taxon>Micrococcales</taxon>
        <taxon>Microbacteriaceae</taxon>
        <taxon>Mycetocola</taxon>
    </lineage>
</organism>
<dbReference type="Gene3D" id="1.10.3470.10">
    <property type="entry name" value="ABC transporter involved in vitamin B12 uptake, BtuC"/>
    <property type="match status" value="1"/>
</dbReference>
<evidence type="ECO:0000256" key="5">
    <source>
        <dbReference type="ARBA" id="ARBA00022692"/>
    </source>
</evidence>
<dbReference type="PANTHER" id="PTHR30472">
    <property type="entry name" value="FERRIC ENTEROBACTIN TRANSPORT SYSTEM PERMEASE PROTEIN"/>
    <property type="match status" value="1"/>
</dbReference>
<dbReference type="PANTHER" id="PTHR30472:SF19">
    <property type="entry name" value="PETROBACTIN IMPORT SYSTEM PERMEASE PROTEIN YCLO"/>
    <property type="match status" value="1"/>
</dbReference>
<feature type="transmembrane region" description="Helical" evidence="8">
    <location>
        <begin position="94"/>
        <end position="114"/>
    </location>
</feature>
<feature type="transmembrane region" description="Helical" evidence="8">
    <location>
        <begin position="121"/>
        <end position="140"/>
    </location>
</feature>
<sequence>MPTDTLAPSRTDTVLAYTRRPGVRLWILAVLAAASVVVFLTVGITGSWDFAVPFRARKVYAMVLVAFAIGVSTVLFQTITDNRILTPSIMGFDSLYLLIQTLVVFVFGASALATADEQVKWVVEVAVMVAFSTLLFRWIFAGAKRSIYLLVLVGIVFGTLFRSLSSMMQRMLDPASFAVLSDASFASFNAVDVELMLLAAIAILLVSLVGIRMMRVFDVIGLGESHAIGLGVNHRRVVTVMLVLIAVLVSVSTALVGPITFFGLIVSNLAYTLLGSSRHALVLPATVLLGVICLVGGQFILEHVFALDTALSVVIEFAGGILFLVLLLKRGVR</sequence>
<keyword evidence="10" id="KW-1185">Reference proteome</keyword>
<evidence type="ECO:0000256" key="7">
    <source>
        <dbReference type="ARBA" id="ARBA00023136"/>
    </source>
</evidence>
<dbReference type="EMBL" id="QEFB01000013">
    <property type="protein sequence ID" value="PWC06366.1"/>
    <property type="molecule type" value="Genomic_DNA"/>
</dbReference>
<evidence type="ECO:0000256" key="2">
    <source>
        <dbReference type="ARBA" id="ARBA00007935"/>
    </source>
</evidence>